<comment type="caution">
    <text evidence="1">The sequence shown here is derived from an EMBL/GenBank/DDBJ whole genome shotgun (WGS) entry which is preliminary data.</text>
</comment>
<keyword evidence="2" id="KW-1185">Reference proteome</keyword>
<proteinExistence type="predicted"/>
<dbReference type="Proteomes" id="UP001144280">
    <property type="component" value="Unassembled WGS sequence"/>
</dbReference>
<sequence>MNGSPEQALYVLGQAADVRARADATWRSAIKHALASNVPVEQIASRAHTSIDIVLAIVNSPQRRGGCFYRNAGAW</sequence>
<dbReference type="RefSeq" id="WP_281893331.1">
    <property type="nucleotide sequence ID" value="NZ_BSDI01000006.1"/>
</dbReference>
<protein>
    <recommendedName>
        <fullName evidence="3">ANTAR domain-containing protein</fullName>
    </recommendedName>
</protein>
<evidence type="ECO:0000313" key="2">
    <source>
        <dbReference type="Proteomes" id="UP001144280"/>
    </source>
</evidence>
<reference evidence="1" key="1">
    <citation type="submission" date="2022-12" db="EMBL/GenBank/DDBJ databases">
        <title>New Phytohabitans aurantiacus sp. RD004123 nov., an actinomycete isolated from soil.</title>
        <authorList>
            <person name="Triningsih D.W."/>
            <person name="Harunari E."/>
            <person name="Igarashi Y."/>
        </authorList>
    </citation>
    <scope>NUCLEOTIDE SEQUENCE</scope>
    <source>
        <strain evidence="1">RD004123</strain>
    </source>
</reference>
<gene>
    <name evidence="1" type="ORF">Pa4123_14590</name>
</gene>
<accession>A0ABQ5QRG1</accession>
<evidence type="ECO:0008006" key="3">
    <source>
        <dbReference type="Google" id="ProtNLM"/>
    </source>
</evidence>
<name>A0ABQ5QRG1_9ACTN</name>
<dbReference type="EMBL" id="BSDI01000006">
    <property type="protein sequence ID" value="GLH96186.1"/>
    <property type="molecule type" value="Genomic_DNA"/>
</dbReference>
<evidence type="ECO:0000313" key="1">
    <source>
        <dbReference type="EMBL" id="GLH96186.1"/>
    </source>
</evidence>
<organism evidence="1 2">
    <name type="scientific">Phytohabitans aurantiacus</name>
    <dbReference type="NCBI Taxonomy" id="3016789"/>
    <lineage>
        <taxon>Bacteria</taxon>
        <taxon>Bacillati</taxon>
        <taxon>Actinomycetota</taxon>
        <taxon>Actinomycetes</taxon>
        <taxon>Micromonosporales</taxon>
        <taxon>Micromonosporaceae</taxon>
    </lineage>
</organism>